<dbReference type="InterPro" id="IPR005503">
    <property type="entry name" value="FliL"/>
</dbReference>
<keyword evidence="7 10" id="KW-0283">Flagellar rotation</keyword>
<evidence type="ECO:0000256" key="7">
    <source>
        <dbReference type="ARBA" id="ARBA00022779"/>
    </source>
</evidence>
<feature type="transmembrane region" description="Helical" evidence="10">
    <location>
        <begin position="18"/>
        <end position="39"/>
    </location>
</feature>
<keyword evidence="8 10" id="KW-1133">Transmembrane helix</keyword>
<name>A0A8J6M0M4_9ALTE</name>
<dbReference type="GO" id="GO:0006935">
    <property type="term" value="P:chemotaxis"/>
    <property type="evidence" value="ECO:0007669"/>
    <property type="project" value="UniProtKB-KW"/>
</dbReference>
<dbReference type="RefSeq" id="WP_186505454.1">
    <property type="nucleotide sequence ID" value="NZ_JACNEP010000002.1"/>
</dbReference>
<protein>
    <recommendedName>
        <fullName evidence="10">Flagellar protein FliL</fullName>
    </recommendedName>
</protein>
<dbReference type="GO" id="GO:0071978">
    <property type="term" value="P:bacterial-type flagellum-dependent swarming motility"/>
    <property type="evidence" value="ECO:0007669"/>
    <property type="project" value="TreeGrafter"/>
</dbReference>
<comment type="caution">
    <text evidence="11">The sequence shown here is derived from an EMBL/GenBank/DDBJ whole genome shotgun (WGS) entry which is preliminary data.</text>
</comment>
<evidence type="ECO:0000313" key="11">
    <source>
        <dbReference type="EMBL" id="MBC3764993.1"/>
    </source>
</evidence>
<evidence type="ECO:0000256" key="3">
    <source>
        <dbReference type="ARBA" id="ARBA00008281"/>
    </source>
</evidence>
<comment type="function">
    <text evidence="1 10">Controls the rotational direction of flagella during chemotaxis.</text>
</comment>
<organism evidence="11 12">
    <name type="scientific">Neptunicella marina</name>
    <dbReference type="NCBI Taxonomy" id="2125989"/>
    <lineage>
        <taxon>Bacteria</taxon>
        <taxon>Pseudomonadati</taxon>
        <taxon>Pseudomonadota</taxon>
        <taxon>Gammaproteobacteria</taxon>
        <taxon>Alteromonadales</taxon>
        <taxon>Alteromonadaceae</taxon>
        <taxon>Neptunicella</taxon>
    </lineage>
</organism>
<dbReference type="GO" id="GO:0005886">
    <property type="term" value="C:plasma membrane"/>
    <property type="evidence" value="ECO:0007669"/>
    <property type="project" value="UniProtKB-SubCell"/>
</dbReference>
<keyword evidence="5 10" id="KW-0145">Chemotaxis</keyword>
<evidence type="ECO:0000256" key="9">
    <source>
        <dbReference type="ARBA" id="ARBA00023136"/>
    </source>
</evidence>
<dbReference type="PANTHER" id="PTHR35091:SF2">
    <property type="entry name" value="FLAGELLAR PROTEIN FLIL"/>
    <property type="match status" value="1"/>
</dbReference>
<evidence type="ECO:0000256" key="5">
    <source>
        <dbReference type="ARBA" id="ARBA00022500"/>
    </source>
</evidence>
<keyword evidence="4" id="KW-1003">Cell membrane</keyword>
<keyword evidence="9 10" id="KW-0472">Membrane</keyword>
<gene>
    <name evidence="11" type="primary">fliL</name>
    <name evidence="11" type="ORF">H8B19_03830</name>
</gene>
<dbReference type="PANTHER" id="PTHR35091">
    <property type="entry name" value="FLAGELLAR PROTEIN FLIL"/>
    <property type="match status" value="1"/>
</dbReference>
<evidence type="ECO:0000256" key="10">
    <source>
        <dbReference type="RuleBase" id="RU364125"/>
    </source>
</evidence>
<sequence>MADEELTIEEGGKKSKKLLIIIIAVVVLLGGGAGAYFFLMAGPEQPELGEVVEPAAEAAPPSTGTALYIAMPRPFTFNAPGVSRSRLVEIKVQLMVRGFENEEEIKKHIPLVEGALLKVFSSSNADDLVTEAGKAALKQQALRDVKATMKNITGKEVVEQVLFTGFVMQ</sequence>
<keyword evidence="11" id="KW-0969">Cilium</keyword>
<keyword evidence="10" id="KW-0997">Cell inner membrane</keyword>
<keyword evidence="11" id="KW-0282">Flagellum</keyword>
<evidence type="ECO:0000313" key="12">
    <source>
        <dbReference type="Proteomes" id="UP000601768"/>
    </source>
</evidence>
<keyword evidence="12" id="KW-1185">Reference proteome</keyword>
<dbReference type="GO" id="GO:0009425">
    <property type="term" value="C:bacterial-type flagellum basal body"/>
    <property type="evidence" value="ECO:0007669"/>
    <property type="project" value="InterPro"/>
</dbReference>
<evidence type="ECO:0000256" key="8">
    <source>
        <dbReference type="ARBA" id="ARBA00022989"/>
    </source>
</evidence>
<dbReference type="NCBIfam" id="NF004285">
    <property type="entry name" value="PRK05696.1"/>
    <property type="match status" value="1"/>
</dbReference>
<evidence type="ECO:0000256" key="1">
    <source>
        <dbReference type="ARBA" id="ARBA00002254"/>
    </source>
</evidence>
<accession>A0A8J6M0M4</accession>
<keyword evidence="6 10" id="KW-0812">Transmembrane</keyword>
<evidence type="ECO:0000256" key="2">
    <source>
        <dbReference type="ARBA" id="ARBA00004162"/>
    </source>
</evidence>
<evidence type="ECO:0000256" key="4">
    <source>
        <dbReference type="ARBA" id="ARBA00022475"/>
    </source>
</evidence>
<keyword evidence="11" id="KW-0966">Cell projection</keyword>
<evidence type="ECO:0000256" key="6">
    <source>
        <dbReference type="ARBA" id="ARBA00022692"/>
    </source>
</evidence>
<comment type="subcellular location">
    <subcellularLocation>
        <location evidence="10">Cell inner membrane</location>
    </subcellularLocation>
    <subcellularLocation>
        <location evidence="2">Cell membrane</location>
        <topology evidence="2">Single-pass membrane protein</topology>
    </subcellularLocation>
</comment>
<dbReference type="Pfam" id="PF03748">
    <property type="entry name" value="FliL"/>
    <property type="match status" value="1"/>
</dbReference>
<dbReference type="EMBL" id="JACNEP010000002">
    <property type="protein sequence ID" value="MBC3764993.1"/>
    <property type="molecule type" value="Genomic_DNA"/>
</dbReference>
<comment type="similarity">
    <text evidence="3 10">Belongs to the FliL family.</text>
</comment>
<reference evidence="11" key="2">
    <citation type="submission" date="2020-08" db="EMBL/GenBank/DDBJ databases">
        <authorList>
            <person name="Lai Q."/>
        </authorList>
    </citation>
    <scope>NUCLEOTIDE SEQUENCE</scope>
    <source>
        <strain evidence="11">S27-2</strain>
    </source>
</reference>
<dbReference type="Proteomes" id="UP000601768">
    <property type="component" value="Unassembled WGS sequence"/>
</dbReference>
<dbReference type="AlphaFoldDB" id="A0A8J6M0M4"/>
<reference evidence="11" key="1">
    <citation type="journal article" date="2018" name="Int. J. Syst. Evol. Microbiol.">
        <title>Neptunicella marina gen. nov., sp. nov., isolated from surface seawater.</title>
        <authorList>
            <person name="Liu X."/>
            <person name="Lai Q."/>
            <person name="Du Y."/>
            <person name="Zhang X."/>
            <person name="Liu Z."/>
            <person name="Sun F."/>
            <person name="Shao Z."/>
        </authorList>
    </citation>
    <scope>NUCLEOTIDE SEQUENCE</scope>
    <source>
        <strain evidence="11">S27-2</strain>
    </source>
</reference>
<proteinExistence type="inferred from homology"/>